<dbReference type="InterPro" id="IPR021248">
    <property type="entry name" value="DUF2787"/>
</dbReference>
<dbReference type="Gene3D" id="3.10.450.430">
    <property type="entry name" value="Protein of unknown function DUF2787"/>
    <property type="match status" value="1"/>
</dbReference>
<evidence type="ECO:0000313" key="2">
    <source>
        <dbReference type="Proteomes" id="UP000078286"/>
    </source>
</evidence>
<sequence>MQTQDVLKQAGLTLPVTKQFQQHIATLLSEHALKTKVRAVVINFRDPDYSVESGGFHPVEMRFIHKDDEWYFDYVTDFSFMGRVYPELEKEIDFCWSGHYVFHYLAGDISLAAEKNDLWSLWESNFMEYLSMDIYRVTVTEESC</sequence>
<reference evidence="1 2" key="1">
    <citation type="submission" date="2016-04" db="EMBL/GenBank/DDBJ databases">
        <title>ATOL: Assembling a taxonomically balanced genome-scale reconstruction of the evolutionary history of the Enterobacteriaceae.</title>
        <authorList>
            <person name="Plunkett G.III."/>
            <person name="Neeno-Eckwall E.C."/>
            <person name="Glasner J.D."/>
            <person name="Perna N.T."/>
        </authorList>
    </citation>
    <scope>NUCLEOTIDE SEQUENCE [LARGE SCALE GENOMIC DNA]</scope>
    <source>
        <strain evidence="1 2">ATCC 51607</strain>
    </source>
</reference>
<dbReference type="RefSeq" id="WP_064554565.1">
    <property type="nucleotide sequence ID" value="NZ_LXEO01000017.1"/>
</dbReference>
<organism evidence="1 2">
    <name type="scientific">Buttiauxella noackiae ATCC 51607</name>
    <dbReference type="NCBI Taxonomy" id="1354255"/>
    <lineage>
        <taxon>Bacteria</taxon>
        <taxon>Pseudomonadati</taxon>
        <taxon>Pseudomonadota</taxon>
        <taxon>Gammaproteobacteria</taxon>
        <taxon>Enterobacterales</taxon>
        <taxon>Enterobacteriaceae</taxon>
        <taxon>Buttiauxella</taxon>
    </lineage>
</organism>
<dbReference type="PANTHER" id="PTHR38978">
    <property type="entry name" value="DUF2787 DOMAIN-CONTAINING PROTEIN"/>
    <property type="match status" value="1"/>
</dbReference>
<keyword evidence="2" id="KW-1185">Reference proteome</keyword>
<evidence type="ECO:0000313" key="1">
    <source>
        <dbReference type="EMBL" id="OAT18991.1"/>
    </source>
</evidence>
<dbReference type="Proteomes" id="UP000078286">
    <property type="component" value="Unassembled WGS sequence"/>
</dbReference>
<dbReference type="PANTHER" id="PTHR38978:SF2">
    <property type="entry name" value="DUF2787 DOMAIN-CONTAINING PROTEIN"/>
    <property type="match status" value="1"/>
</dbReference>
<protein>
    <submittedName>
        <fullName evidence="1">Uncharacterized DUF2787 family protein</fullName>
    </submittedName>
</protein>
<dbReference type="AlphaFoldDB" id="A0A1B7HTK9"/>
<dbReference type="PATRIC" id="fig|1354255.3.peg.1878"/>
<name>A0A1B7HTK9_9ENTR</name>
<proteinExistence type="predicted"/>
<dbReference type="EMBL" id="LXEO01000017">
    <property type="protein sequence ID" value="OAT18991.1"/>
    <property type="molecule type" value="Genomic_DNA"/>
</dbReference>
<comment type="caution">
    <text evidence="1">The sequence shown here is derived from an EMBL/GenBank/DDBJ whole genome shotgun (WGS) entry which is preliminary data.</text>
</comment>
<accession>A0A1B7HTK9</accession>
<gene>
    <name evidence="1" type="ORF">M979_1815</name>
</gene>
<dbReference type="Pfam" id="PF10980">
    <property type="entry name" value="DUF2787"/>
    <property type="match status" value="1"/>
</dbReference>